<dbReference type="GO" id="GO:0009536">
    <property type="term" value="C:plastid"/>
    <property type="evidence" value="ECO:0007669"/>
    <property type="project" value="UniProtKB-SubCell"/>
</dbReference>
<evidence type="ECO:0000256" key="3">
    <source>
        <dbReference type="SAM" id="Phobius"/>
    </source>
</evidence>
<reference evidence="5" key="1">
    <citation type="submission" date="2021-01" db="EMBL/GenBank/DDBJ databases">
        <title>Adiantum capillus-veneris genome.</title>
        <authorList>
            <person name="Fang Y."/>
            <person name="Liao Q."/>
        </authorList>
    </citation>
    <scope>NUCLEOTIDE SEQUENCE</scope>
    <source>
        <strain evidence="5">H3</strain>
        <tissue evidence="5">Leaf</tissue>
    </source>
</reference>
<keyword evidence="3" id="KW-0812">Transmembrane</keyword>
<dbReference type="AlphaFoldDB" id="A0A9D4U568"/>
<protein>
    <recommendedName>
        <fullName evidence="4">Plastid lipid-associated protein/fibrillin conserved domain-containing protein</fullName>
    </recommendedName>
</protein>
<comment type="caution">
    <text evidence="5">The sequence shown here is derived from an EMBL/GenBank/DDBJ whole genome shotgun (WGS) entry which is preliminary data.</text>
</comment>
<dbReference type="InterPro" id="IPR006843">
    <property type="entry name" value="PAP/fibrillin_dom"/>
</dbReference>
<evidence type="ECO:0000256" key="1">
    <source>
        <dbReference type="ARBA" id="ARBA00004474"/>
    </source>
</evidence>
<evidence type="ECO:0000313" key="5">
    <source>
        <dbReference type="EMBL" id="KAI5060436.1"/>
    </source>
</evidence>
<proteinExistence type="predicted"/>
<sequence>MQSYSSTFNRPPAVVFSANAELKSHGSPSSHATTLWRHRIRPVYSIDIAKVNTFMLQVPVCKWKEMTELSRNDTLFASPPSSPPSTSKRLSSLPSVMTLRIPGSTFLLSQREGLEGSGQHHNSCWMQPGSDNLIVFRLVFHAIQVRVLDALKKQYVQRFSEGRRGLIALIVAIICLTCPTFVVTADISIVISNDVALAQSIGQIRQAALFLERIGESTSAKVLDKVVTVISGQTVVTPETVDKLKSIIESEKDPRDWQTDLANNADTLWSTTVDVISQFDPISLLEATGNGIQGLGEAAAERFAAFELSTLVALGERWVLWTPFVILPMYWQMTRNKKNEENDGGNRGISQAMVVELSEAAVAKAARVRDELERIELKASLLDLVYSLGKLAWRASGRDQDLKRRQIDELLTRLQDLNPTSSRDLGSALVKAPSAESPYTEPLMDVDGDWNLIYVSQDSSQGEQTQFAQLLSLNIPGFELSNMQQKLWRQGAKTALSTSESRAELLVAKNTAQVRLGPLGVVEISVQGSWENQSDGKSALVSFDTFSAKPVEVLGSRVREDLPPLDLAIPSTLQTSGEWKTVYLDNSLRVNRGRTGQFFLFRKSQ</sequence>
<feature type="transmembrane region" description="Helical" evidence="3">
    <location>
        <begin position="166"/>
        <end position="191"/>
    </location>
</feature>
<keyword evidence="3" id="KW-1133">Transmembrane helix</keyword>
<evidence type="ECO:0000313" key="6">
    <source>
        <dbReference type="Proteomes" id="UP000886520"/>
    </source>
</evidence>
<comment type="subcellular location">
    <subcellularLocation>
        <location evidence="1">Plastid</location>
    </subcellularLocation>
</comment>
<evidence type="ECO:0000256" key="2">
    <source>
        <dbReference type="ARBA" id="ARBA00022640"/>
    </source>
</evidence>
<keyword evidence="6" id="KW-1185">Reference proteome</keyword>
<dbReference type="Proteomes" id="UP000886520">
    <property type="component" value="Chromosome 24"/>
</dbReference>
<keyword evidence="2" id="KW-0934">Plastid</keyword>
<dbReference type="PANTHER" id="PTHR31906">
    <property type="entry name" value="PLASTID-LIPID-ASSOCIATED PROTEIN 4, CHLOROPLASTIC-RELATED"/>
    <property type="match status" value="1"/>
</dbReference>
<dbReference type="InterPro" id="IPR039633">
    <property type="entry name" value="PAP"/>
</dbReference>
<dbReference type="EMBL" id="JABFUD020000024">
    <property type="protein sequence ID" value="KAI5060436.1"/>
    <property type="molecule type" value="Genomic_DNA"/>
</dbReference>
<keyword evidence="3" id="KW-0472">Membrane</keyword>
<gene>
    <name evidence="5" type="ORF">GOP47_0024856</name>
</gene>
<dbReference type="OrthoDB" id="2018734at2759"/>
<organism evidence="5 6">
    <name type="scientific">Adiantum capillus-veneris</name>
    <name type="common">Maidenhair fern</name>
    <dbReference type="NCBI Taxonomy" id="13818"/>
    <lineage>
        <taxon>Eukaryota</taxon>
        <taxon>Viridiplantae</taxon>
        <taxon>Streptophyta</taxon>
        <taxon>Embryophyta</taxon>
        <taxon>Tracheophyta</taxon>
        <taxon>Polypodiopsida</taxon>
        <taxon>Polypodiidae</taxon>
        <taxon>Polypodiales</taxon>
        <taxon>Pteridineae</taxon>
        <taxon>Pteridaceae</taxon>
        <taxon>Vittarioideae</taxon>
        <taxon>Adiantum</taxon>
    </lineage>
</organism>
<name>A0A9D4U568_ADICA</name>
<evidence type="ECO:0000259" key="4">
    <source>
        <dbReference type="Pfam" id="PF04755"/>
    </source>
</evidence>
<dbReference type="Pfam" id="PF04755">
    <property type="entry name" value="PAP_fibrillin"/>
    <property type="match status" value="1"/>
</dbReference>
<accession>A0A9D4U568</accession>
<feature type="domain" description="Plastid lipid-associated protein/fibrillin conserved" evidence="4">
    <location>
        <begin position="377"/>
        <end position="601"/>
    </location>
</feature>